<dbReference type="Pfam" id="PF03819">
    <property type="entry name" value="MazG"/>
    <property type="match status" value="1"/>
</dbReference>
<dbReference type="CDD" id="cd11533">
    <property type="entry name" value="NTP-PPase_Af0060_like"/>
    <property type="match status" value="1"/>
</dbReference>
<dbReference type="RefSeq" id="WP_006715735.1">
    <property type="nucleotide sequence ID" value="NZ_CP007032.1"/>
</dbReference>
<dbReference type="Proteomes" id="UP000010847">
    <property type="component" value="Chromosome"/>
</dbReference>
<sequence>MEELRRSKTVTLPRLNRLSPSLESTALKIMEESGELAQAIGKFRGLSGERLRVEDAEAMHMVAQELVDVAQTAVTMMFVLEEQYGIDLEEILEEHVQKLRKKGYCD</sequence>
<dbReference type="InterPro" id="IPR044548">
    <property type="entry name" value="AF0060_NTP-PPase_MazG-like"/>
</dbReference>
<dbReference type="eggNOG" id="COG1694">
    <property type="taxonomic scope" value="Bacteria"/>
</dbReference>
<dbReference type="EMBL" id="CP007032">
    <property type="protein sequence ID" value="AHF08009.1"/>
    <property type="molecule type" value="Genomic_DNA"/>
</dbReference>
<evidence type="ECO:0000313" key="2">
    <source>
        <dbReference type="EMBL" id="AHF08009.1"/>
    </source>
</evidence>
<dbReference type="KEGG" id="dmt:DESME_13950"/>
<dbReference type="SUPFAM" id="SSF101386">
    <property type="entry name" value="all-alpha NTP pyrophosphatases"/>
    <property type="match status" value="1"/>
</dbReference>
<feature type="domain" description="NTP pyrophosphohydrolase MazG-like" evidence="1">
    <location>
        <begin position="22"/>
        <end position="101"/>
    </location>
</feature>
<dbReference type="OrthoDB" id="2376061at2"/>
<dbReference type="HOGENOM" id="CLU_2167181_0_0_9"/>
<evidence type="ECO:0000259" key="1">
    <source>
        <dbReference type="Pfam" id="PF03819"/>
    </source>
</evidence>
<accession>W0EFM3</accession>
<dbReference type="InterPro" id="IPR004518">
    <property type="entry name" value="MazG-like_dom"/>
</dbReference>
<gene>
    <name evidence="2" type="ORF">DESME_13950</name>
</gene>
<dbReference type="Gene3D" id="1.10.287.1080">
    <property type="entry name" value="MazG-like"/>
    <property type="match status" value="1"/>
</dbReference>
<dbReference type="STRING" id="871968.DESME_13950"/>
<reference evidence="2 3" key="1">
    <citation type="submission" date="2013-12" db="EMBL/GenBank/DDBJ databases">
        <authorList>
            <consortium name="DOE Joint Genome Institute"/>
            <person name="Smidt H."/>
            <person name="Huntemann M."/>
            <person name="Han J."/>
            <person name="Chen A."/>
            <person name="Kyrpides N."/>
            <person name="Mavromatis K."/>
            <person name="Markowitz V."/>
            <person name="Palaniappan K."/>
            <person name="Ivanova N."/>
            <person name="Schaumberg A."/>
            <person name="Pati A."/>
            <person name="Liolios K."/>
            <person name="Nordberg H.P."/>
            <person name="Cantor M.N."/>
            <person name="Hua S.X."/>
            <person name="Woyke T."/>
        </authorList>
    </citation>
    <scope>NUCLEOTIDE SEQUENCE [LARGE SCALE GENOMIC DNA]</scope>
    <source>
        <strain evidence="3">DSM 15288</strain>
    </source>
</reference>
<protein>
    <submittedName>
        <fullName evidence="2">Nucleotide pyrophosphohydrolase</fullName>
    </submittedName>
</protein>
<organism evidence="2 3">
    <name type="scientific">Desulfitobacterium metallireducens DSM 15288</name>
    <dbReference type="NCBI Taxonomy" id="871968"/>
    <lineage>
        <taxon>Bacteria</taxon>
        <taxon>Bacillati</taxon>
        <taxon>Bacillota</taxon>
        <taxon>Clostridia</taxon>
        <taxon>Eubacteriales</taxon>
        <taxon>Desulfitobacteriaceae</taxon>
        <taxon>Desulfitobacterium</taxon>
    </lineage>
</organism>
<evidence type="ECO:0000313" key="3">
    <source>
        <dbReference type="Proteomes" id="UP000010847"/>
    </source>
</evidence>
<name>W0EFM3_9FIRM</name>
<keyword evidence="2" id="KW-0378">Hydrolase</keyword>
<dbReference type="GO" id="GO:0016787">
    <property type="term" value="F:hydrolase activity"/>
    <property type="evidence" value="ECO:0007669"/>
    <property type="project" value="UniProtKB-KW"/>
</dbReference>
<proteinExistence type="predicted"/>
<keyword evidence="3" id="KW-1185">Reference proteome</keyword>
<dbReference type="AlphaFoldDB" id="W0EFM3"/>